<protein>
    <submittedName>
        <fullName evidence="2">Uncharacterized protein</fullName>
    </submittedName>
</protein>
<dbReference type="RefSeq" id="XP_033385463.1">
    <property type="nucleotide sequence ID" value="XM_033521169.1"/>
</dbReference>
<evidence type="ECO:0000313" key="3">
    <source>
        <dbReference type="Proteomes" id="UP000799778"/>
    </source>
</evidence>
<reference evidence="2" key="1">
    <citation type="journal article" date="2020" name="Stud. Mycol.">
        <title>101 Dothideomycetes genomes: a test case for predicting lifestyles and emergence of pathogens.</title>
        <authorList>
            <person name="Haridas S."/>
            <person name="Albert R."/>
            <person name="Binder M."/>
            <person name="Bloem J."/>
            <person name="Labutti K."/>
            <person name="Salamov A."/>
            <person name="Andreopoulos B."/>
            <person name="Baker S."/>
            <person name="Barry K."/>
            <person name="Bills G."/>
            <person name="Bluhm B."/>
            <person name="Cannon C."/>
            <person name="Castanera R."/>
            <person name="Culley D."/>
            <person name="Daum C."/>
            <person name="Ezra D."/>
            <person name="Gonzalez J."/>
            <person name="Henrissat B."/>
            <person name="Kuo A."/>
            <person name="Liang C."/>
            <person name="Lipzen A."/>
            <person name="Lutzoni F."/>
            <person name="Magnuson J."/>
            <person name="Mondo S."/>
            <person name="Nolan M."/>
            <person name="Ohm R."/>
            <person name="Pangilinan J."/>
            <person name="Park H.-J."/>
            <person name="Ramirez L."/>
            <person name="Alfaro M."/>
            <person name="Sun H."/>
            <person name="Tritt A."/>
            <person name="Yoshinaga Y."/>
            <person name="Zwiers L.-H."/>
            <person name="Turgeon B."/>
            <person name="Goodwin S."/>
            <person name="Spatafora J."/>
            <person name="Crous P."/>
            <person name="Grigoriev I."/>
        </authorList>
    </citation>
    <scope>NUCLEOTIDE SEQUENCE</scope>
    <source>
        <strain evidence="2">CBS 175.79</strain>
    </source>
</reference>
<dbReference type="AlphaFoldDB" id="A0A6A5XXX6"/>
<accession>A0A6A5XXX6</accession>
<gene>
    <name evidence="2" type="ORF">BU24DRAFT_143964</name>
</gene>
<dbReference type="Proteomes" id="UP000799778">
    <property type="component" value="Unassembled WGS sequence"/>
</dbReference>
<evidence type="ECO:0000313" key="2">
    <source>
        <dbReference type="EMBL" id="KAF2017124.1"/>
    </source>
</evidence>
<evidence type="ECO:0000256" key="1">
    <source>
        <dbReference type="SAM" id="MobiDB-lite"/>
    </source>
</evidence>
<dbReference type="GeneID" id="54278566"/>
<feature type="compositionally biased region" description="Basic residues" evidence="1">
    <location>
        <begin position="1"/>
        <end position="11"/>
    </location>
</feature>
<feature type="region of interest" description="Disordered" evidence="1">
    <location>
        <begin position="75"/>
        <end position="114"/>
    </location>
</feature>
<proteinExistence type="predicted"/>
<dbReference type="EMBL" id="ML978068">
    <property type="protein sequence ID" value="KAF2017124.1"/>
    <property type="molecule type" value="Genomic_DNA"/>
</dbReference>
<feature type="region of interest" description="Disordered" evidence="1">
    <location>
        <begin position="1"/>
        <end position="41"/>
    </location>
</feature>
<sequence>MLHRVGKSRLRNSRDKANWTLALQSPRHGSISPAERGREKGGLVRYSCRWRRLRPMKTMLLLIVPASCIAITMVNRHHHHPQQPQDNHSDARDPSSQQKRKQKPAVPDSENMPSLSALPLEALFFSLTR</sequence>
<keyword evidence="3" id="KW-1185">Reference proteome</keyword>
<name>A0A6A5XXX6_9PLEO</name>
<organism evidence="2 3">
    <name type="scientific">Aaosphaeria arxii CBS 175.79</name>
    <dbReference type="NCBI Taxonomy" id="1450172"/>
    <lineage>
        <taxon>Eukaryota</taxon>
        <taxon>Fungi</taxon>
        <taxon>Dikarya</taxon>
        <taxon>Ascomycota</taxon>
        <taxon>Pezizomycotina</taxon>
        <taxon>Dothideomycetes</taxon>
        <taxon>Pleosporomycetidae</taxon>
        <taxon>Pleosporales</taxon>
        <taxon>Pleosporales incertae sedis</taxon>
        <taxon>Aaosphaeria</taxon>
    </lineage>
</organism>